<reference evidence="7 8" key="1">
    <citation type="submission" date="2016-04" db="EMBL/GenBank/DDBJ databases">
        <title>A degradative enzymes factory behind the ericoid mycorrhizal symbiosis.</title>
        <authorList>
            <consortium name="DOE Joint Genome Institute"/>
            <person name="Martino E."/>
            <person name="Morin E."/>
            <person name="Grelet G."/>
            <person name="Kuo A."/>
            <person name="Kohler A."/>
            <person name="Daghino S."/>
            <person name="Barry K."/>
            <person name="Choi C."/>
            <person name="Cichocki N."/>
            <person name="Clum A."/>
            <person name="Copeland A."/>
            <person name="Hainaut M."/>
            <person name="Haridas S."/>
            <person name="Labutti K."/>
            <person name="Lindquist E."/>
            <person name="Lipzen A."/>
            <person name="Khouja H.-R."/>
            <person name="Murat C."/>
            <person name="Ohm R."/>
            <person name="Olson A."/>
            <person name="Spatafora J."/>
            <person name="Veneault-Fourrey C."/>
            <person name="Henrissat B."/>
            <person name="Grigoriev I."/>
            <person name="Martin F."/>
            <person name="Perotto S."/>
        </authorList>
    </citation>
    <scope>NUCLEOTIDE SEQUENCE [LARGE SCALE GENOMIC DNA]</scope>
    <source>
        <strain evidence="7 8">F</strain>
    </source>
</reference>
<dbReference type="FunFam" id="1.10.287.130:FF:000023">
    <property type="entry name" value="Sensor histidine kinase/response regulator, putative"/>
    <property type="match status" value="1"/>
</dbReference>
<evidence type="ECO:0000256" key="2">
    <source>
        <dbReference type="PROSITE-ProRule" id="PRU00169"/>
    </source>
</evidence>
<keyword evidence="1 2" id="KW-0597">Phosphoprotein</keyword>
<dbReference type="InterPro" id="IPR029016">
    <property type="entry name" value="GAF-like_dom_sf"/>
</dbReference>
<dbReference type="Gene3D" id="3.30.565.10">
    <property type="entry name" value="Histidine kinase-like ATPase, C-terminal domain"/>
    <property type="match status" value="1"/>
</dbReference>
<dbReference type="SUPFAM" id="SSF55781">
    <property type="entry name" value="GAF domain-like"/>
    <property type="match status" value="1"/>
</dbReference>
<proteinExistence type="predicted"/>
<dbReference type="SMART" id="SM00448">
    <property type="entry name" value="REC"/>
    <property type="match status" value="1"/>
</dbReference>
<name>A0A2J6REC7_HYAVF</name>
<feature type="domain" description="Histidine kinase" evidence="5">
    <location>
        <begin position="538"/>
        <end position="798"/>
    </location>
</feature>
<evidence type="ECO:0000313" key="8">
    <source>
        <dbReference type="Proteomes" id="UP000235786"/>
    </source>
</evidence>
<dbReference type="Gene3D" id="3.30.450.40">
    <property type="match status" value="1"/>
</dbReference>
<evidence type="ECO:0000259" key="5">
    <source>
        <dbReference type="PROSITE" id="PS50109"/>
    </source>
</evidence>
<protein>
    <submittedName>
        <fullName evidence="7">Uncharacterized protein</fullName>
    </submittedName>
</protein>
<dbReference type="SUPFAM" id="SSF52172">
    <property type="entry name" value="CheY-like"/>
    <property type="match status" value="1"/>
</dbReference>
<dbReference type="PROSITE" id="PS50109">
    <property type="entry name" value="HIS_KIN"/>
    <property type="match status" value="1"/>
</dbReference>
<dbReference type="SMART" id="SM00387">
    <property type="entry name" value="HATPase_c"/>
    <property type="match status" value="1"/>
</dbReference>
<evidence type="ECO:0000259" key="6">
    <source>
        <dbReference type="PROSITE" id="PS50110"/>
    </source>
</evidence>
<feature type="coiled-coil region" evidence="3">
    <location>
        <begin position="196"/>
        <end position="223"/>
    </location>
</feature>
<dbReference type="Pfam" id="PF02518">
    <property type="entry name" value="HATPase_c"/>
    <property type="match status" value="1"/>
</dbReference>
<keyword evidence="3" id="KW-0175">Coiled coil</keyword>
<dbReference type="InterPro" id="IPR036097">
    <property type="entry name" value="HisK_dim/P_sf"/>
</dbReference>
<dbReference type="Gene3D" id="3.40.50.2300">
    <property type="match status" value="1"/>
</dbReference>
<dbReference type="EMBL" id="KZ613950">
    <property type="protein sequence ID" value="PMD36870.1"/>
    <property type="molecule type" value="Genomic_DNA"/>
</dbReference>
<dbReference type="InterPro" id="IPR011006">
    <property type="entry name" value="CheY-like_superfamily"/>
</dbReference>
<sequence length="1220" mass="135737">MTRNIVSVDGKATGRDMRGSQMALELRKFFDPQRSDKTAVDTAFNDSLNDDGALDAYAESIVWRLRGVHAMVSLVDRGTQYFIAGAVRTGQVDTDEEVITTGEWFGCQTVPTPGGLCENTLALDLSKEEYSCFIVNDLSKDPRFAQLPVVDGQIASYRFYAGAPITTSHGVNIGSLFFFDDKPRDGLPRNQRRFMHLQASNVMKHLETKREAAERRRAALMSNGIARFLERTSRSSYLGSDEHFDLAEKRSNGIHKGEEGEMQQAQNGAQRKPSVEKESVLDKIRTALDHAADILRESLELTAGGVLFLDPTIGYIENDNVNTEDSISDLGAERTYRDEKSRQRSNESHIRPSISQNSARHLSVGAIRSSTDKYKASKILAMSCGEQAPSDSHSETLDSKTLQSLIKSYPQGNVWYLDEEGYFSSLEQVRAWDQRNGISPSGRVRSTSPINISKRQEEAAILSRIFPGARQIVFLPLWDVGADQYYAGCFIWSESPVPVFTVDSELAYLSAFTNSLMVEISRLDALTSNKMKSDFISSISHEFRSPLHGILASAEFLRESELNASQMEFISTIQNCSSTLLDTINHVLDYSKINSFERAGQHQDTISNELYQDTNVALLCEDIVNGMIAANEFRNTSSNDPLLPNSGELISRHDQRAHRLRHSEIEVIIDIEKRDWDFRVQAGALRRVVMNIFGNAQKYTQSGYIMLQLGINESHNDGTGKTFNYLSLHIRDTGKGMSSEYMERKLYHPFAQEDTFATGVGLGLSIVWSIVNQLGGKISIRSELGKGTDVEVTIPVEKPDNFQHVNGTFNHPLDAEPQQCISNLRHRATGKSIHFLRDNGTGPISHVSWSCIERYCTEWFGFVVKDASADLIIADRENATKYNDGQRILIIHEDMACSTKTEDVHHSYAIGKICSPVGPFKLARSLLALLDQKISLPPVAQNYVNQMDAGTQTPLGSPQERTIMNGIILTDYGFTPPSLPPGSSHVVTEDPKPSPLAARNAQQYRPANQAFASIATMSIHPPSQPSSTTSLPSPTFPPSRLPIMKLTLPTPKIITPPPDPVAKSTSRSLHILAVDDNALNLQLLHRYLLKRQGDAIVTARNGIEAVEAVKSLGKKIGFDVIFMDISMPEMDGFEATRLIRSYENTQFVQHDETNEVFEEKWGSEGVREKRSGAYIVALTGLASRRDRDLAQECGFDDFFTKPISFKRIGEMLRGLSEKGV</sequence>
<dbReference type="InterPro" id="IPR036890">
    <property type="entry name" value="HATPase_C_sf"/>
</dbReference>
<dbReference type="CDD" id="cd00082">
    <property type="entry name" value="HisKA"/>
    <property type="match status" value="1"/>
</dbReference>
<dbReference type="InterPro" id="IPR005467">
    <property type="entry name" value="His_kinase_dom"/>
</dbReference>
<dbReference type="GO" id="GO:0000155">
    <property type="term" value="F:phosphorelay sensor kinase activity"/>
    <property type="evidence" value="ECO:0007669"/>
    <property type="project" value="InterPro"/>
</dbReference>
<dbReference type="STRING" id="1149755.A0A2J6REC7"/>
<organism evidence="7 8">
    <name type="scientific">Hyaloscypha variabilis (strain UAMH 11265 / GT02V1 / F)</name>
    <name type="common">Meliniomyces variabilis</name>
    <dbReference type="NCBI Taxonomy" id="1149755"/>
    <lineage>
        <taxon>Eukaryota</taxon>
        <taxon>Fungi</taxon>
        <taxon>Dikarya</taxon>
        <taxon>Ascomycota</taxon>
        <taxon>Pezizomycotina</taxon>
        <taxon>Leotiomycetes</taxon>
        <taxon>Helotiales</taxon>
        <taxon>Hyaloscyphaceae</taxon>
        <taxon>Hyaloscypha</taxon>
        <taxon>Hyaloscypha variabilis</taxon>
    </lineage>
</organism>
<gene>
    <name evidence="7" type="ORF">L207DRAFT_90676</name>
</gene>
<accession>A0A2J6REC7</accession>
<dbReference type="PROSITE" id="PS50110">
    <property type="entry name" value="RESPONSE_REGULATORY"/>
    <property type="match status" value="1"/>
</dbReference>
<dbReference type="InterPro" id="IPR004358">
    <property type="entry name" value="Sig_transdc_His_kin-like_C"/>
</dbReference>
<dbReference type="Gene3D" id="1.10.287.130">
    <property type="match status" value="1"/>
</dbReference>
<dbReference type="PANTHER" id="PTHR43719:SF72">
    <property type="entry name" value="HISTIDINE KINASE_RESPONSE REGULATOR, PUTATIVE (AFU_ORTHOLOGUE AFUA_8G06140)-RELATED"/>
    <property type="match status" value="1"/>
</dbReference>
<dbReference type="InterPro" id="IPR050956">
    <property type="entry name" value="2C_system_His_kinase"/>
</dbReference>
<dbReference type="OrthoDB" id="303614at2759"/>
<feature type="domain" description="Response regulatory" evidence="6">
    <location>
        <begin position="1070"/>
        <end position="1216"/>
    </location>
</feature>
<evidence type="ECO:0000256" key="4">
    <source>
        <dbReference type="SAM" id="MobiDB-lite"/>
    </source>
</evidence>
<dbReference type="InterPro" id="IPR003661">
    <property type="entry name" value="HisK_dim/P_dom"/>
</dbReference>
<dbReference type="PRINTS" id="PR00344">
    <property type="entry name" value="BCTRLSENSOR"/>
</dbReference>
<feature type="modified residue" description="4-aspartylphosphate" evidence="2">
    <location>
        <position position="1124"/>
    </location>
</feature>
<dbReference type="AlphaFoldDB" id="A0A2J6REC7"/>
<keyword evidence="8" id="KW-1185">Reference proteome</keyword>
<dbReference type="SUPFAM" id="SSF55874">
    <property type="entry name" value="ATPase domain of HSP90 chaperone/DNA topoisomerase II/histidine kinase"/>
    <property type="match status" value="1"/>
</dbReference>
<dbReference type="Pfam" id="PF00512">
    <property type="entry name" value="HisKA"/>
    <property type="match status" value="1"/>
</dbReference>
<dbReference type="Proteomes" id="UP000235786">
    <property type="component" value="Unassembled WGS sequence"/>
</dbReference>
<feature type="region of interest" description="Disordered" evidence="4">
    <location>
        <begin position="327"/>
        <end position="362"/>
    </location>
</feature>
<dbReference type="InterPro" id="IPR001789">
    <property type="entry name" value="Sig_transdc_resp-reg_receiver"/>
</dbReference>
<feature type="compositionally biased region" description="Basic and acidic residues" evidence="4">
    <location>
        <begin position="331"/>
        <end position="350"/>
    </location>
</feature>
<dbReference type="SMART" id="SM00388">
    <property type="entry name" value="HisKA"/>
    <property type="match status" value="1"/>
</dbReference>
<evidence type="ECO:0000313" key="7">
    <source>
        <dbReference type="EMBL" id="PMD36870.1"/>
    </source>
</evidence>
<evidence type="ECO:0000256" key="1">
    <source>
        <dbReference type="ARBA" id="ARBA00022553"/>
    </source>
</evidence>
<dbReference type="CDD" id="cd17546">
    <property type="entry name" value="REC_hyHK_CKI1_RcsC-like"/>
    <property type="match status" value="1"/>
</dbReference>
<evidence type="ECO:0000256" key="3">
    <source>
        <dbReference type="SAM" id="Coils"/>
    </source>
</evidence>
<dbReference type="InterPro" id="IPR003594">
    <property type="entry name" value="HATPase_dom"/>
</dbReference>
<dbReference type="PANTHER" id="PTHR43719">
    <property type="entry name" value="TWO-COMPONENT HISTIDINE KINASE"/>
    <property type="match status" value="1"/>
</dbReference>
<dbReference type="Pfam" id="PF00072">
    <property type="entry name" value="Response_reg"/>
    <property type="match status" value="1"/>
</dbReference>
<dbReference type="SUPFAM" id="SSF47384">
    <property type="entry name" value="Homodimeric domain of signal transducing histidine kinase"/>
    <property type="match status" value="1"/>
</dbReference>